<feature type="signal peptide" evidence="2">
    <location>
        <begin position="1"/>
        <end position="35"/>
    </location>
</feature>
<evidence type="ECO:0000313" key="4">
    <source>
        <dbReference type="Proteomes" id="UP001482620"/>
    </source>
</evidence>
<evidence type="ECO:0000256" key="2">
    <source>
        <dbReference type="SAM" id="SignalP"/>
    </source>
</evidence>
<evidence type="ECO:0000313" key="3">
    <source>
        <dbReference type="EMBL" id="MEQ2233453.1"/>
    </source>
</evidence>
<sequence>MTEPGCRRLAALSCNKNIFCVVSLLLLVYTGQSLAFEDEPLNMLREALTKLKEGVKLLKEDQSGIEIILLFLDMANSTANKKQLKIFQQYLQEAVDEAYRQKIEKASGFAADTQLFNLRMLESYPKLQQLKISSYPLIKRLHEVLEQALEACRSYLALKKEVFTGKTKETERKLEDTLKDLCFRRFNTHFGMALFYITLFCTVALFGICCHIFTWICSHLQNIS</sequence>
<proteinExistence type="predicted"/>
<keyword evidence="4" id="KW-1185">Reference proteome</keyword>
<evidence type="ECO:0000256" key="1">
    <source>
        <dbReference type="SAM" id="Phobius"/>
    </source>
</evidence>
<dbReference type="EMBL" id="JAHRIQ010037141">
    <property type="protein sequence ID" value="MEQ2233453.1"/>
    <property type="molecule type" value="Genomic_DNA"/>
</dbReference>
<gene>
    <name evidence="3" type="ORF">ILYODFUR_021962</name>
</gene>
<keyword evidence="1" id="KW-0812">Transmembrane</keyword>
<keyword evidence="2" id="KW-0732">Signal</keyword>
<feature type="chain" id="PRO_5045531766" evidence="2">
    <location>
        <begin position="36"/>
        <end position="224"/>
    </location>
</feature>
<name>A0ABV0TPB8_9TELE</name>
<feature type="transmembrane region" description="Helical" evidence="1">
    <location>
        <begin position="193"/>
        <end position="217"/>
    </location>
</feature>
<accession>A0ABV0TPB8</accession>
<dbReference type="Proteomes" id="UP001482620">
    <property type="component" value="Unassembled WGS sequence"/>
</dbReference>
<keyword evidence="1" id="KW-1133">Transmembrane helix</keyword>
<organism evidence="3 4">
    <name type="scientific">Ilyodon furcidens</name>
    <name type="common">goldbreast splitfin</name>
    <dbReference type="NCBI Taxonomy" id="33524"/>
    <lineage>
        <taxon>Eukaryota</taxon>
        <taxon>Metazoa</taxon>
        <taxon>Chordata</taxon>
        <taxon>Craniata</taxon>
        <taxon>Vertebrata</taxon>
        <taxon>Euteleostomi</taxon>
        <taxon>Actinopterygii</taxon>
        <taxon>Neopterygii</taxon>
        <taxon>Teleostei</taxon>
        <taxon>Neoteleostei</taxon>
        <taxon>Acanthomorphata</taxon>
        <taxon>Ovalentaria</taxon>
        <taxon>Atherinomorphae</taxon>
        <taxon>Cyprinodontiformes</taxon>
        <taxon>Goodeidae</taxon>
        <taxon>Ilyodon</taxon>
    </lineage>
</organism>
<keyword evidence="1" id="KW-0472">Membrane</keyword>
<protein>
    <submittedName>
        <fullName evidence="3">Uncharacterized protein</fullName>
    </submittedName>
</protein>
<reference evidence="3 4" key="1">
    <citation type="submission" date="2021-06" db="EMBL/GenBank/DDBJ databases">
        <authorList>
            <person name="Palmer J.M."/>
        </authorList>
    </citation>
    <scope>NUCLEOTIDE SEQUENCE [LARGE SCALE GENOMIC DNA]</scope>
    <source>
        <strain evidence="4">if_2019</strain>
        <tissue evidence="3">Muscle</tissue>
    </source>
</reference>
<comment type="caution">
    <text evidence="3">The sequence shown here is derived from an EMBL/GenBank/DDBJ whole genome shotgun (WGS) entry which is preliminary data.</text>
</comment>